<feature type="domain" description="Jacalin-type lectin" evidence="4">
    <location>
        <begin position="272"/>
        <end position="410"/>
    </location>
</feature>
<feature type="compositionally biased region" description="Polar residues" evidence="3">
    <location>
        <begin position="10"/>
        <end position="20"/>
    </location>
</feature>
<dbReference type="AlphaFoldDB" id="A0A5N5QG41"/>
<dbReference type="InterPro" id="IPR054586">
    <property type="entry name" value="MACPF_1_fungal"/>
</dbReference>
<reference evidence="5 6" key="1">
    <citation type="journal article" date="2019" name="Fungal Biol. Biotechnol.">
        <title>Draft genome sequence of fastidious pathogen Ceratobasidium theobromae, which causes vascular-streak dieback in Theobroma cacao.</title>
        <authorList>
            <person name="Ali S.S."/>
            <person name="Asman A."/>
            <person name="Shao J."/>
            <person name="Firmansyah A.P."/>
            <person name="Susilo A.W."/>
            <person name="Rosmana A."/>
            <person name="McMahon P."/>
            <person name="Junaid M."/>
            <person name="Guest D."/>
            <person name="Kheng T.Y."/>
            <person name="Meinhardt L.W."/>
            <person name="Bailey B.A."/>
        </authorList>
    </citation>
    <scope>NUCLEOTIDE SEQUENCE [LARGE SCALE GENOMIC DNA]</scope>
    <source>
        <strain evidence="5 6">CT2</strain>
    </source>
</reference>
<evidence type="ECO:0000313" key="5">
    <source>
        <dbReference type="EMBL" id="KAB5590634.1"/>
    </source>
</evidence>
<dbReference type="PANTHER" id="PTHR33589">
    <property type="entry name" value="OS11G0524900 PROTEIN"/>
    <property type="match status" value="1"/>
</dbReference>
<dbReference type="PROSITE" id="PS51752">
    <property type="entry name" value="JACALIN_LECTIN"/>
    <property type="match status" value="2"/>
</dbReference>
<dbReference type="InterPro" id="IPR052321">
    <property type="entry name" value="PolyBind_ProtTraffic"/>
</dbReference>
<keyword evidence="1" id="KW-0732">Signal</keyword>
<keyword evidence="2" id="KW-0430">Lectin</keyword>
<dbReference type="PANTHER" id="PTHR33589:SF3">
    <property type="entry name" value="ZYMOGEN GRANULE MEMBRANE PROTEIN 16-LIKE"/>
    <property type="match status" value="1"/>
</dbReference>
<evidence type="ECO:0000259" key="4">
    <source>
        <dbReference type="PROSITE" id="PS51752"/>
    </source>
</evidence>
<dbReference type="InterPro" id="IPR036404">
    <property type="entry name" value="Jacalin-like_lectin_dom_sf"/>
</dbReference>
<dbReference type="Gene3D" id="2.100.10.30">
    <property type="entry name" value="Jacalin-like lectin domain"/>
    <property type="match status" value="2"/>
</dbReference>
<keyword evidence="6" id="KW-1185">Reference proteome</keyword>
<feature type="region of interest" description="Disordered" evidence="3">
    <location>
        <begin position="521"/>
        <end position="540"/>
    </location>
</feature>
<feature type="region of interest" description="Disordered" evidence="3">
    <location>
        <begin position="1"/>
        <end position="22"/>
    </location>
</feature>
<accession>A0A5N5QG41</accession>
<proteinExistence type="predicted"/>
<feature type="domain" description="Jacalin-type lectin" evidence="4">
    <location>
        <begin position="419"/>
        <end position="569"/>
    </location>
</feature>
<evidence type="ECO:0000256" key="1">
    <source>
        <dbReference type="ARBA" id="ARBA00022729"/>
    </source>
</evidence>
<dbReference type="Pfam" id="PF01419">
    <property type="entry name" value="Jacalin"/>
    <property type="match status" value="2"/>
</dbReference>
<comment type="caution">
    <text evidence="5">The sequence shown here is derived from an EMBL/GenBank/DDBJ whole genome shotgun (WGS) entry which is preliminary data.</text>
</comment>
<name>A0A5N5QG41_9AGAM</name>
<dbReference type="GO" id="GO:0030246">
    <property type="term" value="F:carbohydrate binding"/>
    <property type="evidence" value="ECO:0007669"/>
    <property type="project" value="UniProtKB-KW"/>
</dbReference>
<evidence type="ECO:0000256" key="3">
    <source>
        <dbReference type="SAM" id="MobiDB-lite"/>
    </source>
</evidence>
<dbReference type="InterPro" id="IPR001229">
    <property type="entry name" value="Jacalin-like_lectin_dom"/>
</dbReference>
<gene>
    <name evidence="5" type="ORF">CTheo_5915</name>
</gene>
<dbReference type="SMART" id="SM00915">
    <property type="entry name" value="Jacalin"/>
    <property type="match status" value="2"/>
</dbReference>
<protein>
    <recommendedName>
        <fullName evidence="4">Jacalin-type lectin domain-containing protein</fullName>
    </recommendedName>
</protein>
<dbReference type="EMBL" id="SSOP01000155">
    <property type="protein sequence ID" value="KAB5590634.1"/>
    <property type="molecule type" value="Genomic_DNA"/>
</dbReference>
<evidence type="ECO:0000256" key="2">
    <source>
        <dbReference type="ARBA" id="ARBA00022734"/>
    </source>
</evidence>
<evidence type="ECO:0000313" key="6">
    <source>
        <dbReference type="Proteomes" id="UP000383932"/>
    </source>
</evidence>
<sequence length="579" mass="64108">MDARSVPDAGSNSGGDNNTYPPDWEEGIRNVLSFKQLNINKKNALLRNNGYLFGFFIDDNSGPRRSSQQIAYRKGSKPFGFRESDDIATEILNTSHERETNYVHQGWLPATIKEISPWTAYRISRRDQVDRDIASVTKHIIRPRLRVALVLEDLEPAPEFEDDVRAALGKTIKLEKFQELRKVFARWGDTIPLYFSNMSYFGLGDLVTRGTTRIDVKGGDLRTLRKNVQAWLHEPVPVNQWCQVRVIQAAPITELLSDQLKSRLTELFTSLHTYYPATLDNITSGGYAFDDNSFALNTISSVTICCDNYLKSLSVSYLNGGQSTKHGGAKGTSNSFTLRKGEHITGLIAWSDTSGVSALQMVTSMGRVSQHFGGEYGTPAILASGGGCLVAFAGKIKSDTIYQLQGIWRHDIQHESGERQGSEYYGGAGGSPFNDLSPLHHYDTTCISSVKVKSGTYIDGVQFTYSDQRGGHASKSEAAYHGGSGGEATTFRLKQGEHIVSVTGIYNKYIVQLRFKTNQGRTSDPYGGSEGTKFECQAPRTSEGEPMRLHYICGRSGDWLNGIIFVWAPLKLRTTGQPN</sequence>
<organism evidence="5 6">
    <name type="scientific">Ceratobasidium theobromae</name>
    <dbReference type="NCBI Taxonomy" id="1582974"/>
    <lineage>
        <taxon>Eukaryota</taxon>
        <taxon>Fungi</taxon>
        <taxon>Dikarya</taxon>
        <taxon>Basidiomycota</taxon>
        <taxon>Agaricomycotina</taxon>
        <taxon>Agaricomycetes</taxon>
        <taxon>Cantharellales</taxon>
        <taxon>Ceratobasidiaceae</taxon>
        <taxon>Ceratobasidium</taxon>
    </lineage>
</organism>
<dbReference type="Proteomes" id="UP000383932">
    <property type="component" value="Unassembled WGS sequence"/>
</dbReference>
<dbReference type="OrthoDB" id="3156891at2759"/>
<dbReference type="SUPFAM" id="SSF51101">
    <property type="entry name" value="Mannose-binding lectins"/>
    <property type="match status" value="2"/>
</dbReference>
<dbReference type="Pfam" id="PF22693">
    <property type="entry name" value="MACPF_1"/>
    <property type="match status" value="1"/>
</dbReference>